<dbReference type="eggNOG" id="KOG3354">
    <property type="taxonomic scope" value="Eukaryota"/>
</dbReference>
<sequence>NNLQLASSTTTQTAAEQDCVSCKIIGTGSLFGIGCYIIFATRPVGYYATRPVTRQIIRSLSAVPFYASVARWFYLPPFESIDPTKDLTIFVMGVSGCGKSTIGSSLASRLNRTFKDGDTFHPPENIEKMRSGIPLTDEDRLPWLQLINAFARSNPGCVIACSALKKLYRSVLSENLPPTTEGNTGGGGMFVLLNLKRQVEFVLSSNKKWKKARKERGKWTQQTTLNSLAHFRPFFRTFSRIHRFNFCREVLQKRVESRPGHFMPSILLDSQLATLEMPGSNEPNVIIIDADHSETHVVDSIIAQLNL</sequence>
<dbReference type="Pfam" id="PF01202">
    <property type="entry name" value="SKI"/>
    <property type="match status" value="1"/>
</dbReference>
<dbReference type="WormBase" id="CBG08614">
    <property type="protein sequence ID" value="CBP47468"/>
    <property type="gene ID" value="WBGene00030373"/>
</dbReference>
<dbReference type="CDD" id="cd02021">
    <property type="entry name" value="GntK"/>
    <property type="match status" value="1"/>
</dbReference>
<proteinExistence type="inferred from homology"/>
<keyword evidence="7" id="KW-0067">ATP-binding</keyword>
<evidence type="ECO:0000313" key="10">
    <source>
        <dbReference type="EMBL" id="CAP28408.1"/>
    </source>
</evidence>
<comment type="pathway">
    <text evidence="1">Carbohydrate acid metabolism; D-gluconate degradation.</text>
</comment>
<gene>
    <name evidence="10 12" type="ORF">CBG08614</name>
    <name evidence="10" type="ORF">CBG_08614</name>
</gene>
<evidence type="ECO:0000256" key="7">
    <source>
        <dbReference type="ARBA" id="ARBA00022840"/>
    </source>
</evidence>
<dbReference type="AlphaFoldDB" id="A8X6Z7"/>
<dbReference type="Gene3D" id="3.40.50.300">
    <property type="entry name" value="P-loop containing nucleotide triphosphate hydrolases"/>
    <property type="match status" value="1"/>
</dbReference>
<dbReference type="InterPro" id="IPR006001">
    <property type="entry name" value="Therm_gnt_kin"/>
</dbReference>
<protein>
    <recommendedName>
        <fullName evidence="3">gluconokinase</fullName>
        <ecNumber evidence="3">2.7.1.12</ecNumber>
    </recommendedName>
    <alternativeName>
        <fullName evidence="8">Gluconate kinase</fullName>
    </alternativeName>
</protein>
<dbReference type="Proteomes" id="UP000008549">
    <property type="component" value="Unassembled WGS sequence"/>
</dbReference>
<evidence type="ECO:0000256" key="2">
    <source>
        <dbReference type="ARBA" id="ARBA00008420"/>
    </source>
</evidence>
<dbReference type="CTD" id="8578316"/>
<dbReference type="InParanoid" id="A8X6Z7"/>
<evidence type="ECO:0000256" key="1">
    <source>
        <dbReference type="ARBA" id="ARBA00004875"/>
    </source>
</evidence>
<evidence type="ECO:0000256" key="6">
    <source>
        <dbReference type="ARBA" id="ARBA00022777"/>
    </source>
</evidence>
<dbReference type="EMBL" id="HE601197">
    <property type="protein sequence ID" value="CAP28408.1"/>
    <property type="molecule type" value="Genomic_DNA"/>
</dbReference>
<keyword evidence="6" id="KW-0418">Kinase</keyword>
<reference evidence="10 11" key="2">
    <citation type="journal article" date="2011" name="PLoS Genet.">
        <title>Caenorhabditis briggsae recombinant inbred line genotypes reveal inter-strain incompatibility and the evolution of recombination.</title>
        <authorList>
            <person name="Ross J.A."/>
            <person name="Koboldt D.C."/>
            <person name="Staisch J.E."/>
            <person name="Chamberlin H.M."/>
            <person name="Gupta B.P."/>
            <person name="Miller R.D."/>
            <person name="Baird S.E."/>
            <person name="Haag E.S."/>
        </authorList>
    </citation>
    <scope>NUCLEOTIDE SEQUENCE [LARGE SCALE GENOMIC DNA]</scope>
    <source>
        <strain evidence="10 11">AF16</strain>
    </source>
</reference>
<evidence type="ECO:0000256" key="8">
    <source>
        <dbReference type="ARBA" id="ARBA00029835"/>
    </source>
</evidence>
<dbReference type="GO" id="GO:0005975">
    <property type="term" value="P:carbohydrate metabolic process"/>
    <property type="evidence" value="ECO:0007669"/>
    <property type="project" value="InterPro"/>
</dbReference>
<dbReference type="STRING" id="6238.A8X6Z7"/>
<keyword evidence="5" id="KW-0547">Nucleotide-binding</keyword>
<accession>A8X6Z7</accession>
<evidence type="ECO:0000256" key="9">
    <source>
        <dbReference type="ARBA" id="ARBA00048090"/>
    </source>
</evidence>
<dbReference type="KEGG" id="cbr:CBG_08614"/>
<dbReference type="InterPro" id="IPR031322">
    <property type="entry name" value="Shikimate/glucono_kinase"/>
</dbReference>
<feature type="non-terminal residue" evidence="10">
    <location>
        <position position="1"/>
    </location>
</feature>
<evidence type="ECO:0000256" key="5">
    <source>
        <dbReference type="ARBA" id="ARBA00022741"/>
    </source>
</evidence>
<organism evidence="10 11">
    <name type="scientific">Caenorhabditis briggsae</name>
    <dbReference type="NCBI Taxonomy" id="6238"/>
    <lineage>
        <taxon>Eukaryota</taxon>
        <taxon>Metazoa</taxon>
        <taxon>Ecdysozoa</taxon>
        <taxon>Nematoda</taxon>
        <taxon>Chromadorea</taxon>
        <taxon>Rhabditida</taxon>
        <taxon>Rhabditina</taxon>
        <taxon>Rhabditomorpha</taxon>
        <taxon>Rhabditoidea</taxon>
        <taxon>Rhabditidae</taxon>
        <taxon>Peloderinae</taxon>
        <taxon>Caenorhabditis</taxon>
    </lineage>
</organism>
<dbReference type="HOGENOM" id="CLU_077168_2_0_1"/>
<dbReference type="RefSeq" id="XP_002636321.1">
    <property type="nucleotide sequence ID" value="XM_002636275.1"/>
</dbReference>
<dbReference type="GO" id="GO:0046316">
    <property type="term" value="F:gluconokinase activity"/>
    <property type="evidence" value="ECO:0000318"/>
    <property type="project" value="GO_Central"/>
</dbReference>
<evidence type="ECO:0000313" key="12">
    <source>
        <dbReference type="WormBase" id="CBG08614"/>
    </source>
</evidence>
<dbReference type="EC" id="2.7.1.12" evidence="3"/>
<dbReference type="SUPFAM" id="SSF52540">
    <property type="entry name" value="P-loop containing nucleoside triphosphate hydrolases"/>
    <property type="match status" value="1"/>
</dbReference>
<dbReference type="InterPro" id="IPR027417">
    <property type="entry name" value="P-loop_NTPase"/>
</dbReference>
<dbReference type="UniPathway" id="UPA00792"/>
<dbReference type="GeneID" id="8578316"/>
<reference evidence="10 11" key="1">
    <citation type="journal article" date="2003" name="PLoS Biol.">
        <title>The genome sequence of Caenorhabditis briggsae: a platform for comparative genomics.</title>
        <authorList>
            <person name="Stein L.D."/>
            <person name="Bao Z."/>
            <person name="Blasiar D."/>
            <person name="Blumenthal T."/>
            <person name="Brent M.R."/>
            <person name="Chen N."/>
            <person name="Chinwalla A."/>
            <person name="Clarke L."/>
            <person name="Clee C."/>
            <person name="Coghlan A."/>
            <person name="Coulson A."/>
            <person name="D'Eustachio P."/>
            <person name="Fitch D.H."/>
            <person name="Fulton L.A."/>
            <person name="Fulton R.E."/>
            <person name="Griffiths-Jones S."/>
            <person name="Harris T.W."/>
            <person name="Hillier L.W."/>
            <person name="Kamath R."/>
            <person name="Kuwabara P.E."/>
            <person name="Mardis E.R."/>
            <person name="Marra M.A."/>
            <person name="Miner T.L."/>
            <person name="Minx P."/>
            <person name="Mullikin J.C."/>
            <person name="Plumb R.W."/>
            <person name="Rogers J."/>
            <person name="Schein J.E."/>
            <person name="Sohrmann M."/>
            <person name="Spieth J."/>
            <person name="Stajich J.E."/>
            <person name="Wei C."/>
            <person name="Willey D."/>
            <person name="Wilson R.K."/>
            <person name="Durbin R."/>
            <person name="Waterston R.H."/>
        </authorList>
    </citation>
    <scope>NUCLEOTIDE SEQUENCE [LARGE SCALE GENOMIC DNA]</scope>
    <source>
        <strain evidence="10 11">AF16</strain>
    </source>
</reference>
<keyword evidence="4" id="KW-0808">Transferase</keyword>
<evidence type="ECO:0000256" key="3">
    <source>
        <dbReference type="ARBA" id="ARBA00012054"/>
    </source>
</evidence>
<evidence type="ECO:0000256" key="4">
    <source>
        <dbReference type="ARBA" id="ARBA00022679"/>
    </source>
</evidence>
<name>A8X6Z7_CAEBR</name>
<comment type="similarity">
    <text evidence="2">Belongs to the gluconokinase GntK/GntV family.</text>
</comment>
<dbReference type="PANTHER" id="PTHR43442">
    <property type="entry name" value="GLUCONOKINASE-RELATED"/>
    <property type="match status" value="1"/>
</dbReference>
<dbReference type="PANTHER" id="PTHR43442:SF3">
    <property type="entry name" value="GLUCONOKINASE-RELATED"/>
    <property type="match status" value="1"/>
</dbReference>
<evidence type="ECO:0000313" key="11">
    <source>
        <dbReference type="Proteomes" id="UP000008549"/>
    </source>
</evidence>
<dbReference type="GO" id="GO:0005524">
    <property type="term" value="F:ATP binding"/>
    <property type="evidence" value="ECO:0007669"/>
    <property type="project" value="UniProtKB-KW"/>
</dbReference>
<comment type="catalytic activity">
    <reaction evidence="9">
        <text>D-gluconate + ATP = 6-phospho-D-gluconate + ADP + H(+)</text>
        <dbReference type="Rhea" id="RHEA:19433"/>
        <dbReference type="ChEBI" id="CHEBI:15378"/>
        <dbReference type="ChEBI" id="CHEBI:18391"/>
        <dbReference type="ChEBI" id="CHEBI:30616"/>
        <dbReference type="ChEBI" id="CHEBI:58759"/>
        <dbReference type="ChEBI" id="CHEBI:456216"/>
        <dbReference type="EC" id="2.7.1.12"/>
    </reaction>
</comment>
<keyword evidence="11" id="KW-1185">Reference proteome</keyword>
<dbReference type="FunCoup" id="A8X6Z7">
    <property type="interactions" value="456"/>
</dbReference>